<keyword evidence="1" id="KW-0547">Nucleotide-binding</keyword>
<feature type="domain" description="ABC transporter" evidence="3">
    <location>
        <begin position="5"/>
        <end position="230"/>
    </location>
</feature>
<keyword evidence="2 5" id="KW-0067">ATP-binding</keyword>
<sequence>MTAAATFSDVTMRFRGHTALSGVTTEIQADTITGLLGRNGAGKTTMMQLLTGHRVPTSGQVQVLGEAPYENDAVLSRLCFIKENQRYPDQFRVCDAVSAAAAVFPDWDHDLAAQLVEDFELPAKRTIKKLSRGMTSAVGIVLGLASRAPVTLFDEPYLGLDAVARQLFYDRLLADYAENPRTIVLSTHLIEEISDLLEHVLLIDHGRVLLDADAETLRATALTVTGPARQVATFGAAHQLLQTESMAGQSRAIVRTGTATAHRMATELGLSVEPTSIQHLVVAMSLSSAATDRAAATASSDLQGVSR</sequence>
<evidence type="ECO:0000313" key="5">
    <source>
        <dbReference type="EMBL" id="PZA19689.1"/>
    </source>
</evidence>
<accession>A0A323V4E0</accession>
<evidence type="ECO:0000313" key="6">
    <source>
        <dbReference type="Proteomes" id="UP000247602"/>
    </source>
</evidence>
<dbReference type="Gene3D" id="3.40.50.300">
    <property type="entry name" value="P-loop containing nucleotide triphosphate hydrolases"/>
    <property type="match status" value="1"/>
</dbReference>
<dbReference type="InterPro" id="IPR003439">
    <property type="entry name" value="ABC_transporter-like_ATP-bd"/>
</dbReference>
<dbReference type="InterPro" id="IPR027417">
    <property type="entry name" value="P-loop_NTPase"/>
</dbReference>
<organism evidence="5 6">
    <name type="scientific">Modestobacter versicolor</name>
    <dbReference type="NCBI Taxonomy" id="429133"/>
    <lineage>
        <taxon>Bacteria</taxon>
        <taxon>Bacillati</taxon>
        <taxon>Actinomycetota</taxon>
        <taxon>Actinomycetes</taxon>
        <taxon>Geodermatophilales</taxon>
        <taxon>Geodermatophilaceae</taxon>
        <taxon>Modestobacter</taxon>
    </lineage>
</organism>
<protein>
    <submittedName>
        <fullName evidence="5">ABC transporter ATP-binding protein</fullName>
    </submittedName>
    <submittedName>
        <fullName evidence="4">ABC-2 type transport system ATP-binding protein</fullName>
    </submittedName>
</protein>
<dbReference type="PANTHER" id="PTHR43158:SF5">
    <property type="entry name" value="ABC TRANSPORTER, ATP-BINDING PROTEIN"/>
    <property type="match status" value="1"/>
</dbReference>
<gene>
    <name evidence="5" type="ORF">DMO24_19390</name>
    <name evidence="4" type="ORF">FHX36_002905</name>
</gene>
<dbReference type="GO" id="GO:0005524">
    <property type="term" value="F:ATP binding"/>
    <property type="evidence" value="ECO:0007669"/>
    <property type="project" value="UniProtKB-KW"/>
</dbReference>
<evidence type="ECO:0000256" key="1">
    <source>
        <dbReference type="ARBA" id="ARBA00022741"/>
    </source>
</evidence>
<name>A0A323V4E0_9ACTN</name>
<evidence type="ECO:0000259" key="3">
    <source>
        <dbReference type="PROSITE" id="PS50893"/>
    </source>
</evidence>
<dbReference type="AlphaFoldDB" id="A0A323V4E0"/>
<dbReference type="OrthoDB" id="9804819at2"/>
<dbReference type="PROSITE" id="PS50893">
    <property type="entry name" value="ABC_TRANSPORTER_2"/>
    <property type="match status" value="1"/>
</dbReference>
<keyword evidence="6" id="KW-1185">Reference proteome</keyword>
<dbReference type="SMART" id="SM00382">
    <property type="entry name" value="AAA"/>
    <property type="match status" value="1"/>
</dbReference>
<evidence type="ECO:0000313" key="4">
    <source>
        <dbReference type="EMBL" id="MBB3677170.1"/>
    </source>
</evidence>
<dbReference type="InterPro" id="IPR003593">
    <property type="entry name" value="AAA+_ATPase"/>
</dbReference>
<evidence type="ECO:0000313" key="7">
    <source>
        <dbReference type="Proteomes" id="UP000580718"/>
    </source>
</evidence>
<reference evidence="4 7" key="2">
    <citation type="submission" date="2020-08" db="EMBL/GenBank/DDBJ databases">
        <title>Sequencing the genomes of 1000 actinobacteria strains.</title>
        <authorList>
            <person name="Klenk H.-P."/>
        </authorList>
    </citation>
    <scope>NUCLEOTIDE SEQUENCE [LARGE SCALE GENOMIC DNA]</scope>
    <source>
        <strain evidence="4 7">DSM 16678</strain>
    </source>
</reference>
<dbReference type="Proteomes" id="UP000247602">
    <property type="component" value="Unassembled WGS sequence"/>
</dbReference>
<dbReference type="Pfam" id="PF00005">
    <property type="entry name" value="ABC_tran"/>
    <property type="match status" value="1"/>
</dbReference>
<dbReference type="PANTHER" id="PTHR43158">
    <property type="entry name" value="SKFA PEPTIDE EXPORT ATP-BINDING PROTEIN SKFE"/>
    <property type="match status" value="1"/>
</dbReference>
<comment type="caution">
    <text evidence="5">The sequence shown here is derived from an EMBL/GenBank/DDBJ whole genome shotgun (WGS) entry which is preliminary data.</text>
</comment>
<evidence type="ECO:0000256" key="2">
    <source>
        <dbReference type="ARBA" id="ARBA00022840"/>
    </source>
</evidence>
<proteinExistence type="predicted"/>
<dbReference type="GO" id="GO:0016887">
    <property type="term" value="F:ATP hydrolysis activity"/>
    <property type="evidence" value="ECO:0007669"/>
    <property type="project" value="InterPro"/>
</dbReference>
<dbReference type="EMBL" id="QKNV01000286">
    <property type="protein sequence ID" value="PZA19689.1"/>
    <property type="molecule type" value="Genomic_DNA"/>
</dbReference>
<dbReference type="Proteomes" id="UP000580718">
    <property type="component" value="Unassembled WGS sequence"/>
</dbReference>
<dbReference type="RefSeq" id="WP_110553896.1">
    <property type="nucleotide sequence ID" value="NZ_JACIBU010000001.1"/>
</dbReference>
<dbReference type="CDD" id="cd03230">
    <property type="entry name" value="ABC_DR_subfamily_A"/>
    <property type="match status" value="1"/>
</dbReference>
<dbReference type="SUPFAM" id="SSF52540">
    <property type="entry name" value="P-loop containing nucleoside triphosphate hydrolases"/>
    <property type="match status" value="1"/>
</dbReference>
<dbReference type="EMBL" id="JACIBU010000001">
    <property type="protein sequence ID" value="MBB3677170.1"/>
    <property type="molecule type" value="Genomic_DNA"/>
</dbReference>
<reference evidence="5 6" key="1">
    <citation type="submission" date="2018-06" db="EMBL/GenBank/DDBJ databases">
        <title>Draft genome sequence of Modestobacter versicolor CP153-2.</title>
        <authorList>
            <person name="Gundlapally S.R."/>
        </authorList>
    </citation>
    <scope>NUCLEOTIDE SEQUENCE [LARGE SCALE GENOMIC DNA]</scope>
    <source>
        <strain evidence="5 6">CP153-2</strain>
    </source>
</reference>